<evidence type="ECO:0000256" key="1">
    <source>
        <dbReference type="ARBA" id="ARBA00006787"/>
    </source>
</evidence>
<dbReference type="OrthoDB" id="407010at2759"/>
<keyword evidence="2 5" id="KW-0479">Metal-binding</keyword>
<feature type="binding site" evidence="5">
    <location>
        <position position="258"/>
    </location>
    <ligand>
        <name>Fe cation</name>
        <dbReference type="ChEBI" id="CHEBI:24875"/>
        <note>catalytic</note>
    </ligand>
</feature>
<name>A0A139AF69_GONPJ</name>
<sequence>MTARLNPYAKVLQTQPEIVTPTKLDVRGKLPGWLSGFLYRQGPGKYNVETVDAAKNVERDYKVQHWFDGLSMVHRFELISGDVFYRSRMCASSYEAHIRLTGSTGVTFGQRDPTLSTFGRLTSMFRSGAVNPPEGNAAVTVAPNWPLPTALESRVKDRKGDKIQTLVGKTDANVLMSLDPVTLEERGGFSYATYDKRLKGPIAPAHTHTDGKTREVYSYVMDFGRQVLCKVFALTPTKEGTKTTIIGEFVPPYASYIHSFWHTENYVILPFFPYYFRNNGLSIVWNQNVIDALEWDPKQPVVFVVVSKKEKKIVGKFRSESAFWGFHTINGFEAKGAKGTDLVLDIVASTSVDLVEGLYLDEMRHASKDYLSQNIYRVILKDVESAAPLSSSTIPRAQVTILTTPHGGDLPRINPLFSCTTDYRYAYLLGTVVEADETVNMFGAIRKVVLPVYNPSTTSSTEPIETVTWHEPGVHPAEPIFVPTPGGTDEDDGVLLTVCFSSVEEVSFLLVLDAKSMKEVARAGWFGGAVGDGGKVGPHIIPVGFHGAFVHAL</sequence>
<accession>A0A139AF69</accession>
<feature type="binding site" evidence="5">
    <location>
        <position position="546"/>
    </location>
    <ligand>
        <name>Fe cation</name>
        <dbReference type="ChEBI" id="CHEBI:24875"/>
        <note>catalytic</note>
    </ligand>
</feature>
<evidence type="ECO:0000256" key="5">
    <source>
        <dbReference type="PIRSR" id="PIRSR604294-1"/>
    </source>
</evidence>
<evidence type="ECO:0000256" key="4">
    <source>
        <dbReference type="ARBA" id="ARBA00023004"/>
    </source>
</evidence>
<dbReference type="OMA" id="GLTDHYF"/>
<proteinExistence type="inferred from homology"/>
<organism evidence="6 7">
    <name type="scientific">Gonapodya prolifera (strain JEL478)</name>
    <name type="common">Monoblepharis prolifera</name>
    <dbReference type="NCBI Taxonomy" id="1344416"/>
    <lineage>
        <taxon>Eukaryota</taxon>
        <taxon>Fungi</taxon>
        <taxon>Fungi incertae sedis</taxon>
        <taxon>Chytridiomycota</taxon>
        <taxon>Chytridiomycota incertae sedis</taxon>
        <taxon>Monoblepharidomycetes</taxon>
        <taxon>Monoblepharidales</taxon>
        <taxon>Gonapodyaceae</taxon>
        <taxon>Gonapodya</taxon>
    </lineage>
</organism>
<dbReference type="PANTHER" id="PTHR10543:SF24">
    <property type="entry name" value="CAROTENOID ISOMEROOXYGENASE"/>
    <property type="match status" value="1"/>
</dbReference>
<dbReference type="GO" id="GO:0016121">
    <property type="term" value="P:carotene catabolic process"/>
    <property type="evidence" value="ECO:0007669"/>
    <property type="project" value="TreeGrafter"/>
</dbReference>
<evidence type="ECO:0000256" key="3">
    <source>
        <dbReference type="ARBA" id="ARBA00023002"/>
    </source>
</evidence>
<feature type="binding site" evidence="5">
    <location>
        <position position="327"/>
    </location>
    <ligand>
        <name>Fe cation</name>
        <dbReference type="ChEBI" id="CHEBI:24875"/>
        <note>catalytic</note>
    </ligand>
</feature>
<feature type="binding site" evidence="5">
    <location>
        <position position="206"/>
    </location>
    <ligand>
        <name>Fe cation</name>
        <dbReference type="ChEBI" id="CHEBI:24875"/>
        <note>catalytic</note>
    </ligand>
</feature>
<dbReference type="AlphaFoldDB" id="A0A139AF69"/>
<dbReference type="Pfam" id="PF03055">
    <property type="entry name" value="RPE65"/>
    <property type="match status" value="1"/>
</dbReference>
<keyword evidence="3" id="KW-0560">Oxidoreductase</keyword>
<dbReference type="GO" id="GO:0046872">
    <property type="term" value="F:metal ion binding"/>
    <property type="evidence" value="ECO:0007669"/>
    <property type="project" value="UniProtKB-KW"/>
</dbReference>
<evidence type="ECO:0008006" key="8">
    <source>
        <dbReference type="Google" id="ProtNLM"/>
    </source>
</evidence>
<evidence type="ECO:0000313" key="7">
    <source>
        <dbReference type="Proteomes" id="UP000070544"/>
    </source>
</evidence>
<evidence type="ECO:0000313" key="6">
    <source>
        <dbReference type="EMBL" id="KXS15063.1"/>
    </source>
</evidence>
<dbReference type="EMBL" id="KQ965764">
    <property type="protein sequence ID" value="KXS15063.1"/>
    <property type="molecule type" value="Genomic_DNA"/>
</dbReference>
<reference evidence="6 7" key="1">
    <citation type="journal article" date="2015" name="Genome Biol. Evol.">
        <title>Phylogenomic analyses indicate that early fungi evolved digesting cell walls of algal ancestors of land plants.</title>
        <authorList>
            <person name="Chang Y."/>
            <person name="Wang S."/>
            <person name="Sekimoto S."/>
            <person name="Aerts A.L."/>
            <person name="Choi C."/>
            <person name="Clum A."/>
            <person name="LaButti K.M."/>
            <person name="Lindquist E.A."/>
            <person name="Yee Ngan C."/>
            <person name="Ohm R.A."/>
            <person name="Salamov A.A."/>
            <person name="Grigoriev I.V."/>
            <person name="Spatafora J.W."/>
            <person name="Berbee M.L."/>
        </authorList>
    </citation>
    <scope>NUCLEOTIDE SEQUENCE [LARGE SCALE GENOMIC DNA]</scope>
    <source>
        <strain evidence="6 7">JEL478</strain>
    </source>
</reference>
<gene>
    <name evidence="6" type="ORF">M427DRAFT_70166</name>
</gene>
<keyword evidence="4 5" id="KW-0408">Iron</keyword>
<dbReference type="Proteomes" id="UP000070544">
    <property type="component" value="Unassembled WGS sequence"/>
</dbReference>
<dbReference type="GO" id="GO:0010436">
    <property type="term" value="F:carotenoid dioxygenase activity"/>
    <property type="evidence" value="ECO:0007669"/>
    <property type="project" value="TreeGrafter"/>
</dbReference>
<dbReference type="PANTHER" id="PTHR10543">
    <property type="entry name" value="BETA-CAROTENE DIOXYGENASE"/>
    <property type="match status" value="1"/>
</dbReference>
<comment type="similarity">
    <text evidence="1">Belongs to the carotenoid oxygenase family.</text>
</comment>
<protein>
    <recommendedName>
        <fullName evidence="8">Carotenoid oxygenase</fullName>
    </recommendedName>
</protein>
<evidence type="ECO:0000256" key="2">
    <source>
        <dbReference type="ARBA" id="ARBA00022723"/>
    </source>
</evidence>
<dbReference type="STRING" id="1344416.A0A139AF69"/>
<dbReference type="InterPro" id="IPR004294">
    <property type="entry name" value="Carotenoid_Oase"/>
</dbReference>
<keyword evidence="7" id="KW-1185">Reference proteome</keyword>
<comment type="cofactor">
    <cofactor evidence="5">
        <name>Fe(2+)</name>
        <dbReference type="ChEBI" id="CHEBI:29033"/>
    </cofactor>
    <text evidence="5">Binds 1 Fe(2+) ion per subunit.</text>
</comment>